<dbReference type="PROSITE" id="PS51257">
    <property type="entry name" value="PROKAR_LIPOPROTEIN"/>
    <property type="match status" value="1"/>
</dbReference>
<evidence type="ECO:0000313" key="2">
    <source>
        <dbReference type="EMBL" id="MET4683769.1"/>
    </source>
</evidence>
<feature type="signal peptide" evidence="1">
    <location>
        <begin position="1"/>
        <end position="18"/>
    </location>
</feature>
<keyword evidence="1" id="KW-0732">Signal</keyword>
<comment type="caution">
    <text evidence="2">The sequence shown here is derived from an EMBL/GenBank/DDBJ whole genome shotgun (WGS) entry which is preliminary data.</text>
</comment>
<feature type="chain" id="PRO_5046593217" description="Lipoprotein" evidence="1">
    <location>
        <begin position="19"/>
        <end position="200"/>
    </location>
</feature>
<name>A0ABV2RB05_9CAUL</name>
<protein>
    <recommendedName>
        <fullName evidence="4">Lipoprotein</fullName>
    </recommendedName>
</protein>
<keyword evidence="3" id="KW-1185">Reference proteome</keyword>
<evidence type="ECO:0008006" key="4">
    <source>
        <dbReference type="Google" id="ProtNLM"/>
    </source>
</evidence>
<evidence type="ECO:0000313" key="3">
    <source>
        <dbReference type="Proteomes" id="UP001549313"/>
    </source>
</evidence>
<organism evidence="2 3">
    <name type="scientific">Brevundimonas faecalis</name>
    <dbReference type="NCBI Taxonomy" id="947378"/>
    <lineage>
        <taxon>Bacteria</taxon>
        <taxon>Pseudomonadati</taxon>
        <taxon>Pseudomonadota</taxon>
        <taxon>Alphaproteobacteria</taxon>
        <taxon>Caulobacterales</taxon>
        <taxon>Caulobacteraceae</taxon>
        <taxon>Brevundimonas</taxon>
    </lineage>
</organism>
<dbReference type="RefSeq" id="WP_354088724.1">
    <property type="nucleotide sequence ID" value="NZ_JBEPTF010000002.1"/>
</dbReference>
<dbReference type="EMBL" id="JBEPTF010000002">
    <property type="protein sequence ID" value="MET4683769.1"/>
    <property type="molecule type" value="Genomic_DNA"/>
</dbReference>
<gene>
    <name evidence="2" type="ORF">ABIE19_001699</name>
</gene>
<evidence type="ECO:0000256" key="1">
    <source>
        <dbReference type="SAM" id="SignalP"/>
    </source>
</evidence>
<dbReference type="Proteomes" id="UP001549313">
    <property type="component" value="Unassembled WGS sequence"/>
</dbReference>
<sequence>MRRIALVVACALSLSACGTLGPRPDEVGARANPPPLTLAQNHGAQSNRELAYMLIAQSDIRCENYLVGLSVMNNSTDAGLSITAQTLSTVGGLASQGQAANVFSSLSSLVQGGNRTLKDTVFSGRDFQVVYAAVKQGRARLRKDLTDAIDKAAWMAPASPPQSPPSLEPQRVLAMVTPYDLNCGISFAMSELSRAVLLQQ</sequence>
<accession>A0ABV2RB05</accession>
<reference evidence="2 3" key="1">
    <citation type="submission" date="2024-06" db="EMBL/GenBank/DDBJ databases">
        <title>Sorghum-associated microbial communities from plants grown in Nebraska, USA.</title>
        <authorList>
            <person name="Schachtman D."/>
        </authorList>
    </citation>
    <scope>NUCLEOTIDE SEQUENCE [LARGE SCALE GENOMIC DNA]</scope>
    <source>
        <strain evidence="2 3">2814</strain>
    </source>
</reference>
<proteinExistence type="predicted"/>